<dbReference type="EMBL" id="JBEPSJ010000002">
    <property type="protein sequence ID" value="MET4582653.1"/>
    <property type="molecule type" value="Genomic_DNA"/>
</dbReference>
<evidence type="ECO:0000256" key="3">
    <source>
        <dbReference type="ARBA" id="ARBA00023136"/>
    </source>
</evidence>
<dbReference type="Pfam" id="PF01547">
    <property type="entry name" value="SBP_bac_1"/>
    <property type="match status" value="1"/>
</dbReference>
<feature type="chain" id="PRO_5045178481" evidence="6">
    <location>
        <begin position="24"/>
        <end position="414"/>
    </location>
</feature>
<evidence type="ECO:0000256" key="5">
    <source>
        <dbReference type="ARBA" id="ARBA00023288"/>
    </source>
</evidence>
<dbReference type="InterPro" id="IPR006059">
    <property type="entry name" value="SBP"/>
</dbReference>
<keyword evidence="7" id="KW-0762">Sugar transport</keyword>
<dbReference type="SUPFAM" id="SSF53850">
    <property type="entry name" value="Periplasmic binding protein-like II"/>
    <property type="match status" value="1"/>
</dbReference>
<evidence type="ECO:0000313" key="8">
    <source>
        <dbReference type="Proteomes" id="UP001549257"/>
    </source>
</evidence>
<dbReference type="PANTHER" id="PTHR43649:SF33">
    <property type="entry name" value="POLYGALACTURONAN_RHAMNOGALACTURONAN-BINDING PROTEIN YTCQ"/>
    <property type="match status" value="1"/>
</dbReference>
<protein>
    <submittedName>
        <fullName evidence="7">Multiple sugar transport system substrate-binding protein</fullName>
    </submittedName>
</protein>
<evidence type="ECO:0000256" key="2">
    <source>
        <dbReference type="ARBA" id="ARBA00022729"/>
    </source>
</evidence>
<keyword evidence="2 6" id="KW-0732">Signal</keyword>
<keyword evidence="7" id="KW-0813">Transport</keyword>
<keyword evidence="3" id="KW-0472">Membrane</keyword>
<accession>A0ABV2QNN4</accession>
<sequence>MKRILTKALAPVAITGLALSLAACTSDPGTAEADGPLTVWVMGDSGTNFESLVEPFVTESGHEVEVVAIPWDSIDEKLTTSVASGSGPDVLQIGLSKLRTFADAGALLPLDDLIGDYAGLDPANFPSGVSGDATSVNGQIVSIPWVSDTRVLFTRTDILAENGIDAPPTTWDELRDDAKVLAGRGSGQFGYYIPQWDAPLPVEMTWSLGGDVIDSEGNVDFDTPEFQKAVDIYTGLYADGSVPTNGDFDQTQGFISGVAPMLVSGPYLGKAIADGAPELEGKWQASLLPAEDSSTSLFAGSNLGVWANTDQQEASLELLEFLSQPETQLDWYELSGELPTVSSALDDADLNSDPNVAVYTEQLASSKVLPLVSNWDGAVGTELLNALNAIALTGADRDEALAAFFAKTEGLSVD</sequence>
<keyword evidence="8" id="KW-1185">Reference proteome</keyword>
<dbReference type="PROSITE" id="PS51257">
    <property type="entry name" value="PROKAR_LIPOPROTEIN"/>
    <property type="match status" value="1"/>
</dbReference>
<keyword evidence="5" id="KW-0449">Lipoprotein</keyword>
<dbReference type="PANTHER" id="PTHR43649">
    <property type="entry name" value="ARABINOSE-BINDING PROTEIN-RELATED"/>
    <property type="match status" value="1"/>
</dbReference>
<keyword evidence="4" id="KW-0564">Palmitate</keyword>
<keyword evidence="1" id="KW-1003">Cell membrane</keyword>
<dbReference type="Gene3D" id="3.40.190.10">
    <property type="entry name" value="Periplasmic binding protein-like II"/>
    <property type="match status" value="2"/>
</dbReference>
<proteinExistence type="predicted"/>
<evidence type="ECO:0000256" key="4">
    <source>
        <dbReference type="ARBA" id="ARBA00023139"/>
    </source>
</evidence>
<dbReference type="RefSeq" id="WP_354024831.1">
    <property type="nucleotide sequence ID" value="NZ_JBEPSJ010000002.1"/>
</dbReference>
<evidence type="ECO:0000313" key="7">
    <source>
        <dbReference type="EMBL" id="MET4582653.1"/>
    </source>
</evidence>
<dbReference type="InterPro" id="IPR050490">
    <property type="entry name" value="Bact_solute-bd_prot1"/>
</dbReference>
<dbReference type="Proteomes" id="UP001549257">
    <property type="component" value="Unassembled WGS sequence"/>
</dbReference>
<comment type="caution">
    <text evidence="7">The sequence shown here is derived from an EMBL/GenBank/DDBJ whole genome shotgun (WGS) entry which is preliminary data.</text>
</comment>
<organism evidence="7 8">
    <name type="scientific">Conyzicola nivalis</name>
    <dbReference type="NCBI Taxonomy" id="1477021"/>
    <lineage>
        <taxon>Bacteria</taxon>
        <taxon>Bacillati</taxon>
        <taxon>Actinomycetota</taxon>
        <taxon>Actinomycetes</taxon>
        <taxon>Micrococcales</taxon>
        <taxon>Microbacteriaceae</taxon>
        <taxon>Conyzicola</taxon>
    </lineage>
</organism>
<evidence type="ECO:0000256" key="6">
    <source>
        <dbReference type="SAM" id="SignalP"/>
    </source>
</evidence>
<reference evidence="7 8" key="1">
    <citation type="submission" date="2024-06" db="EMBL/GenBank/DDBJ databases">
        <title>Sorghum-associated microbial communities from plants grown in Nebraska, USA.</title>
        <authorList>
            <person name="Schachtman D."/>
        </authorList>
    </citation>
    <scope>NUCLEOTIDE SEQUENCE [LARGE SCALE GENOMIC DNA]</scope>
    <source>
        <strain evidence="7 8">2857</strain>
    </source>
</reference>
<name>A0ABV2QNN4_9MICO</name>
<evidence type="ECO:0000256" key="1">
    <source>
        <dbReference type="ARBA" id="ARBA00022475"/>
    </source>
</evidence>
<feature type="signal peptide" evidence="6">
    <location>
        <begin position="1"/>
        <end position="23"/>
    </location>
</feature>
<gene>
    <name evidence="7" type="ORF">ABIE21_002163</name>
</gene>